<sequence>MWFPLPHCWNCLQCECHSRSGCGPRFRILAISFFRVSARQFLIVLSIFQDLLGFPSSLARVFFCFRFRYSNGHEDSLVGAIGLSGSLCRCPWNGSGGCLLLVMKMIFLVWLDFLCRIRTAFVILMTIWPASSFITTLGMTMD</sequence>
<protein>
    <submittedName>
        <fullName evidence="2">Uncharacterized protein</fullName>
    </submittedName>
</protein>
<name>A0A8T0I3W0_CERPU</name>
<organism evidence="2 3">
    <name type="scientific">Ceratodon purpureus</name>
    <name type="common">Fire moss</name>
    <name type="synonym">Dicranum purpureum</name>
    <dbReference type="NCBI Taxonomy" id="3225"/>
    <lineage>
        <taxon>Eukaryota</taxon>
        <taxon>Viridiplantae</taxon>
        <taxon>Streptophyta</taxon>
        <taxon>Embryophyta</taxon>
        <taxon>Bryophyta</taxon>
        <taxon>Bryophytina</taxon>
        <taxon>Bryopsida</taxon>
        <taxon>Dicranidae</taxon>
        <taxon>Pseudoditrichales</taxon>
        <taxon>Ditrichaceae</taxon>
        <taxon>Ceratodon</taxon>
    </lineage>
</organism>
<dbReference type="EMBL" id="CM026425">
    <property type="protein sequence ID" value="KAG0577776.1"/>
    <property type="molecule type" value="Genomic_DNA"/>
</dbReference>
<evidence type="ECO:0000256" key="1">
    <source>
        <dbReference type="SAM" id="Phobius"/>
    </source>
</evidence>
<keyword evidence="1" id="KW-0812">Transmembrane</keyword>
<keyword evidence="1" id="KW-0472">Membrane</keyword>
<gene>
    <name evidence="2" type="ORF">KC19_5G180800</name>
</gene>
<evidence type="ECO:0000313" key="3">
    <source>
        <dbReference type="Proteomes" id="UP000822688"/>
    </source>
</evidence>
<feature type="transmembrane region" description="Helical" evidence="1">
    <location>
        <begin position="92"/>
        <end position="113"/>
    </location>
</feature>
<keyword evidence="1" id="KW-1133">Transmembrane helix</keyword>
<dbReference type="AlphaFoldDB" id="A0A8T0I3W0"/>
<proteinExistence type="predicted"/>
<comment type="caution">
    <text evidence="2">The sequence shown here is derived from an EMBL/GenBank/DDBJ whole genome shotgun (WGS) entry which is preliminary data.</text>
</comment>
<keyword evidence="3" id="KW-1185">Reference proteome</keyword>
<dbReference type="Proteomes" id="UP000822688">
    <property type="component" value="Chromosome 5"/>
</dbReference>
<feature type="transmembrane region" description="Helical" evidence="1">
    <location>
        <begin position="120"/>
        <end position="141"/>
    </location>
</feature>
<evidence type="ECO:0000313" key="2">
    <source>
        <dbReference type="EMBL" id="KAG0577776.1"/>
    </source>
</evidence>
<reference evidence="2" key="1">
    <citation type="submission" date="2020-06" db="EMBL/GenBank/DDBJ databases">
        <title>WGS assembly of Ceratodon purpureus strain R40.</title>
        <authorList>
            <person name="Carey S.B."/>
            <person name="Jenkins J."/>
            <person name="Shu S."/>
            <person name="Lovell J.T."/>
            <person name="Sreedasyam A."/>
            <person name="Maumus F."/>
            <person name="Tiley G.P."/>
            <person name="Fernandez-Pozo N."/>
            <person name="Barry K."/>
            <person name="Chen C."/>
            <person name="Wang M."/>
            <person name="Lipzen A."/>
            <person name="Daum C."/>
            <person name="Saski C.A."/>
            <person name="Payton A.C."/>
            <person name="Mcbreen J.C."/>
            <person name="Conrad R.E."/>
            <person name="Kollar L.M."/>
            <person name="Olsson S."/>
            <person name="Huttunen S."/>
            <person name="Landis J.B."/>
            <person name="Wickett N.J."/>
            <person name="Johnson M.G."/>
            <person name="Rensing S.A."/>
            <person name="Grimwood J."/>
            <person name="Schmutz J."/>
            <person name="Mcdaniel S.F."/>
        </authorList>
    </citation>
    <scope>NUCLEOTIDE SEQUENCE</scope>
    <source>
        <strain evidence="2">R40</strain>
    </source>
</reference>
<accession>A0A8T0I3W0</accession>